<gene>
    <name evidence="2" type="ORF">POCULU_LOCUS5496</name>
</gene>
<accession>A0A9N9BE86</accession>
<evidence type="ECO:0000313" key="3">
    <source>
        <dbReference type="Proteomes" id="UP000789572"/>
    </source>
</evidence>
<dbReference type="InterPro" id="IPR032675">
    <property type="entry name" value="LRR_dom_sf"/>
</dbReference>
<proteinExistence type="predicted"/>
<feature type="coiled-coil region" evidence="1">
    <location>
        <begin position="86"/>
        <end position="120"/>
    </location>
</feature>
<evidence type="ECO:0000256" key="1">
    <source>
        <dbReference type="SAM" id="Coils"/>
    </source>
</evidence>
<feature type="non-terminal residue" evidence="2">
    <location>
        <position position="1"/>
    </location>
</feature>
<evidence type="ECO:0000313" key="2">
    <source>
        <dbReference type="EMBL" id="CAG8560774.1"/>
    </source>
</evidence>
<keyword evidence="1" id="KW-0175">Coiled coil</keyword>
<reference evidence="2" key="1">
    <citation type="submission" date="2021-06" db="EMBL/GenBank/DDBJ databases">
        <authorList>
            <person name="Kallberg Y."/>
            <person name="Tangrot J."/>
            <person name="Rosling A."/>
        </authorList>
    </citation>
    <scope>NUCLEOTIDE SEQUENCE</scope>
    <source>
        <strain evidence="2">IA702</strain>
    </source>
</reference>
<keyword evidence="3" id="KW-1185">Reference proteome</keyword>
<name>A0A9N9BE86_9GLOM</name>
<organism evidence="2 3">
    <name type="scientific">Paraglomus occultum</name>
    <dbReference type="NCBI Taxonomy" id="144539"/>
    <lineage>
        <taxon>Eukaryota</taxon>
        <taxon>Fungi</taxon>
        <taxon>Fungi incertae sedis</taxon>
        <taxon>Mucoromycota</taxon>
        <taxon>Glomeromycotina</taxon>
        <taxon>Glomeromycetes</taxon>
        <taxon>Paraglomerales</taxon>
        <taxon>Paraglomeraceae</taxon>
        <taxon>Paraglomus</taxon>
    </lineage>
</organism>
<dbReference type="SUPFAM" id="SSF52058">
    <property type="entry name" value="L domain-like"/>
    <property type="match status" value="1"/>
</dbReference>
<dbReference type="Proteomes" id="UP000789572">
    <property type="component" value="Unassembled WGS sequence"/>
</dbReference>
<dbReference type="AlphaFoldDB" id="A0A9N9BE86"/>
<dbReference type="EMBL" id="CAJVPJ010000853">
    <property type="protein sequence ID" value="CAG8560774.1"/>
    <property type="molecule type" value="Genomic_DNA"/>
</dbReference>
<dbReference type="OrthoDB" id="2490051at2759"/>
<feature type="coiled-coil region" evidence="1">
    <location>
        <begin position="155"/>
        <end position="185"/>
    </location>
</feature>
<comment type="caution">
    <text evidence="2">The sequence shown here is derived from an EMBL/GenBank/DDBJ whole genome shotgun (WGS) entry which is preliminary data.</text>
</comment>
<dbReference type="Gene3D" id="3.80.10.10">
    <property type="entry name" value="Ribonuclease Inhibitor"/>
    <property type="match status" value="1"/>
</dbReference>
<sequence>YLENLTKLEELDVSNNKVYGSLEVLKNLNELKVLHIRKINITADLEDLTENIEFIYCDKEKFPKLENYGDEEFGFDLQKWRNNLKKDQLIQSLEEENAKIESLEDDILRLTNLTNEQKKKIVDAYLKFAPEKELLKTLIIVCLEYNKAKKKRLPVKELRQEFEKLRDELENKAELELESEIIKRKLLLNDAYQKVLSLTVNINERIEVYRGNVYIGNIIKSHNEIDDYHQGETSLTEMLEEEVKEIKMTNNVYSPFNADRGHVIVGSRIESGVDLSQNKTITQSIISKGNTSIGGNFSPQIKTSHEEEIREAKVEIPVTKPD</sequence>
<protein>
    <submittedName>
        <fullName evidence="2">6109_t:CDS:1</fullName>
    </submittedName>
</protein>